<name>A0A4Y4DMP9_GLUUR</name>
<dbReference type="AlphaFoldDB" id="A0A4Y4DMP9"/>
<dbReference type="Proteomes" id="UP000316612">
    <property type="component" value="Unassembled WGS sequence"/>
</dbReference>
<keyword evidence="3" id="KW-1185">Reference proteome</keyword>
<reference evidence="2 3" key="1">
    <citation type="submission" date="2019-06" db="EMBL/GenBank/DDBJ databases">
        <title>Whole genome shotgun sequence of Glutamicibacter uratoxydans NBRC 15515.</title>
        <authorList>
            <person name="Hosoyama A."/>
            <person name="Uohara A."/>
            <person name="Ohji S."/>
            <person name="Ichikawa N."/>
        </authorList>
    </citation>
    <scope>NUCLEOTIDE SEQUENCE [LARGE SCALE GENOMIC DNA]</scope>
    <source>
        <strain evidence="2 3">NBRC 15515</strain>
    </source>
</reference>
<feature type="region of interest" description="Disordered" evidence="1">
    <location>
        <begin position="1"/>
        <end position="57"/>
    </location>
</feature>
<accession>A0A4Y4DMP9</accession>
<dbReference type="EMBL" id="BJNY01000002">
    <property type="protein sequence ID" value="GED05154.1"/>
    <property type="molecule type" value="Genomic_DNA"/>
</dbReference>
<evidence type="ECO:0000313" key="2">
    <source>
        <dbReference type="EMBL" id="GED05154.1"/>
    </source>
</evidence>
<evidence type="ECO:0000256" key="1">
    <source>
        <dbReference type="SAM" id="MobiDB-lite"/>
    </source>
</evidence>
<feature type="compositionally biased region" description="Pro residues" evidence="1">
    <location>
        <begin position="34"/>
        <end position="47"/>
    </location>
</feature>
<sequence>MFKRQKHQPKNPEEYPQPVDPTAPSGPVVDPTAPSGPPIDPTSPNPYEPNVEPEHRD</sequence>
<evidence type="ECO:0000313" key="3">
    <source>
        <dbReference type="Proteomes" id="UP000316612"/>
    </source>
</evidence>
<organism evidence="2 3">
    <name type="scientific">Glutamicibacter uratoxydans</name>
    <name type="common">Arthrobacter uratoxydans</name>
    <dbReference type="NCBI Taxonomy" id="43667"/>
    <lineage>
        <taxon>Bacteria</taxon>
        <taxon>Bacillati</taxon>
        <taxon>Actinomycetota</taxon>
        <taxon>Actinomycetes</taxon>
        <taxon>Micrococcales</taxon>
        <taxon>Micrococcaceae</taxon>
        <taxon>Glutamicibacter</taxon>
    </lineage>
</organism>
<proteinExistence type="predicted"/>
<comment type="caution">
    <text evidence="2">The sequence shown here is derived from an EMBL/GenBank/DDBJ whole genome shotgun (WGS) entry which is preliminary data.</text>
</comment>
<gene>
    <name evidence="2" type="ORF">AUR04nite_06860</name>
</gene>
<dbReference type="RefSeq" id="WP_170184071.1">
    <property type="nucleotide sequence ID" value="NZ_BAAAJL010000003.1"/>
</dbReference>
<protein>
    <submittedName>
        <fullName evidence="2">Uncharacterized protein</fullName>
    </submittedName>
</protein>